<gene>
    <name evidence="1" type="ORF">SPIRO4BDMA_70185</name>
</gene>
<name>A0A3P3XUX3_9SPIR</name>
<dbReference type="EMBL" id="FWDO01000007">
    <property type="protein sequence ID" value="SLM19763.1"/>
    <property type="molecule type" value="Genomic_DNA"/>
</dbReference>
<sequence>MLVLLLIEENSIANLVLKALHDSEVNALRYRDPLRVLDYIAELEPDAVIVRQKDFPLHEQLLAALIQFYKPLQRCKMIVLGKEDAPFSSCTFIKEEAFLKDPSLLLAAFSGATHVSLHGGSRLVAKAQRMVKE</sequence>
<dbReference type="AlphaFoldDB" id="A0A3P3XUX3"/>
<evidence type="ECO:0000313" key="1">
    <source>
        <dbReference type="EMBL" id="SLM19763.1"/>
    </source>
</evidence>
<organism evidence="1">
    <name type="scientific">uncultured spirochete</name>
    <dbReference type="NCBI Taxonomy" id="156406"/>
    <lineage>
        <taxon>Bacteria</taxon>
        <taxon>Pseudomonadati</taxon>
        <taxon>Spirochaetota</taxon>
        <taxon>Spirochaetia</taxon>
        <taxon>Spirochaetales</taxon>
        <taxon>environmental samples</taxon>
    </lineage>
</organism>
<reference evidence="1" key="1">
    <citation type="submission" date="2017-02" db="EMBL/GenBank/DDBJ databases">
        <authorList>
            <person name="Regsiter A."/>
            <person name="William W."/>
        </authorList>
    </citation>
    <scope>NUCLEOTIDE SEQUENCE</scope>
    <source>
        <strain evidence="1">BdmA 4</strain>
    </source>
</reference>
<proteinExistence type="predicted"/>
<accession>A0A3P3XUX3</accession>
<evidence type="ECO:0008006" key="2">
    <source>
        <dbReference type="Google" id="ProtNLM"/>
    </source>
</evidence>
<protein>
    <recommendedName>
        <fullName evidence="2">Response regulatory domain-containing protein</fullName>
    </recommendedName>
</protein>